<dbReference type="GO" id="GO:0004340">
    <property type="term" value="F:glucokinase activity"/>
    <property type="evidence" value="ECO:0007669"/>
    <property type="project" value="TreeGrafter"/>
</dbReference>
<evidence type="ECO:0000256" key="7">
    <source>
        <dbReference type="ARBA" id="ARBA00022840"/>
    </source>
</evidence>
<dbReference type="STRING" id="9755.ENSPCTP00005021064"/>
<dbReference type="InterPro" id="IPR001312">
    <property type="entry name" value="Hexokinase"/>
</dbReference>
<dbReference type="FunFam" id="3.30.420.40:FF:000805">
    <property type="entry name" value="Hexokinase-2"/>
    <property type="match status" value="1"/>
</dbReference>
<organism evidence="14 15">
    <name type="scientific">Physeter macrocephalus</name>
    <name type="common">Sperm whale</name>
    <name type="synonym">Physeter catodon</name>
    <dbReference type="NCBI Taxonomy" id="9755"/>
    <lineage>
        <taxon>Eukaryota</taxon>
        <taxon>Metazoa</taxon>
        <taxon>Chordata</taxon>
        <taxon>Craniata</taxon>
        <taxon>Vertebrata</taxon>
        <taxon>Euteleostomi</taxon>
        <taxon>Mammalia</taxon>
        <taxon>Eutheria</taxon>
        <taxon>Laurasiatheria</taxon>
        <taxon>Artiodactyla</taxon>
        <taxon>Whippomorpha</taxon>
        <taxon>Cetacea</taxon>
        <taxon>Odontoceti</taxon>
        <taxon>Physeteridae</taxon>
        <taxon>Physeter</taxon>
    </lineage>
</organism>
<reference evidence="15" key="1">
    <citation type="submission" date="2025-08" db="UniProtKB">
        <authorList>
            <consortium name="RefSeq"/>
        </authorList>
    </citation>
    <scope>IDENTIFICATION</scope>
    <source>
        <tissue evidence="15">Muscle</tissue>
    </source>
</reference>
<dbReference type="Gene3D" id="3.30.420.40">
    <property type="match status" value="1"/>
</dbReference>
<keyword evidence="4 12" id="KW-0808">Transferase</keyword>
<dbReference type="GO" id="GO:0006096">
    <property type="term" value="P:glycolytic process"/>
    <property type="evidence" value="ECO:0007669"/>
    <property type="project" value="UniProtKB-KW"/>
</dbReference>
<dbReference type="PANTHER" id="PTHR19443">
    <property type="entry name" value="HEXOKINASE"/>
    <property type="match status" value="1"/>
</dbReference>
<dbReference type="InterPro" id="IPR022672">
    <property type="entry name" value="Hexokinase_N"/>
</dbReference>
<keyword evidence="7 12" id="KW-0067">ATP-binding</keyword>
<evidence type="ECO:0000313" key="14">
    <source>
        <dbReference type="Proteomes" id="UP000248484"/>
    </source>
</evidence>
<dbReference type="GO" id="GO:0005829">
    <property type="term" value="C:cytosol"/>
    <property type="evidence" value="ECO:0007669"/>
    <property type="project" value="TreeGrafter"/>
</dbReference>
<dbReference type="SUPFAM" id="SSF53067">
    <property type="entry name" value="Actin-like ATPase domain"/>
    <property type="match status" value="1"/>
</dbReference>
<dbReference type="GO" id="GO:0006006">
    <property type="term" value="P:glucose metabolic process"/>
    <property type="evidence" value="ECO:0007669"/>
    <property type="project" value="UniProtKB-ARBA"/>
</dbReference>
<dbReference type="GO" id="GO:0001678">
    <property type="term" value="P:intracellular glucose homeostasis"/>
    <property type="evidence" value="ECO:0007669"/>
    <property type="project" value="InterPro"/>
</dbReference>
<comment type="catalytic activity">
    <reaction evidence="9">
        <text>a D-hexose + ATP = a D-hexose 6-phosphate + ADP + H(+)</text>
        <dbReference type="Rhea" id="RHEA:22740"/>
        <dbReference type="ChEBI" id="CHEBI:4194"/>
        <dbReference type="ChEBI" id="CHEBI:15378"/>
        <dbReference type="ChEBI" id="CHEBI:30616"/>
        <dbReference type="ChEBI" id="CHEBI:229467"/>
        <dbReference type="ChEBI" id="CHEBI:456216"/>
        <dbReference type="EC" id="2.7.1.1"/>
    </reaction>
    <physiologicalReaction direction="left-to-right" evidence="9">
        <dbReference type="Rhea" id="RHEA:22741"/>
    </physiologicalReaction>
</comment>
<dbReference type="GO" id="GO:0005524">
    <property type="term" value="F:ATP binding"/>
    <property type="evidence" value="ECO:0007669"/>
    <property type="project" value="UniProtKB-UniRule"/>
</dbReference>
<dbReference type="GeneID" id="114487318"/>
<dbReference type="GO" id="GO:0005536">
    <property type="term" value="F:D-glucose binding"/>
    <property type="evidence" value="ECO:0007669"/>
    <property type="project" value="InterPro"/>
</dbReference>
<dbReference type="CTD" id="3099"/>
<comment type="pathway">
    <text evidence="1">Carbohydrate degradation; glycolysis; D-glyceraldehyde 3-phosphate and glycerone phosphate from D-glucose: step 1/4.</text>
</comment>
<evidence type="ECO:0000313" key="15">
    <source>
        <dbReference type="RefSeq" id="XP_028352598.1"/>
    </source>
</evidence>
<dbReference type="KEGG" id="pcad:114487318"/>
<dbReference type="GO" id="GO:0008865">
    <property type="term" value="F:fructokinase activity"/>
    <property type="evidence" value="ECO:0007669"/>
    <property type="project" value="TreeGrafter"/>
</dbReference>
<dbReference type="OrthoDB" id="419537at2759"/>
<evidence type="ECO:0000256" key="6">
    <source>
        <dbReference type="ARBA" id="ARBA00022777"/>
    </source>
</evidence>
<evidence type="ECO:0000256" key="5">
    <source>
        <dbReference type="ARBA" id="ARBA00022741"/>
    </source>
</evidence>
<feature type="domain" description="Hexokinase N-terminal" evidence="13">
    <location>
        <begin position="1"/>
        <end position="97"/>
    </location>
</feature>
<dbReference type="GO" id="GO:0005739">
    <property type="term" value="C:mitochondrion"/>
    <property type="evidence" value="ECO:0007669"/>
    <property type="project" value="TreeGrafter"/>
</dbReference>
<dbReference type="Proteomes" id="UP000248484">
    <property type="component" value="Chromosome 12"/>
</dbReference>
<dbReference type="Gene3D" id="3.40.367.20">
    <property type="match status" value="1"/>
</dbReference>
<protein>
    <recommendedName>
        <fullName evidence="12">Phosphotransferase</fullName>
        <ecNumber evidence="12">2.7.1.-</ecNumber>
    </recommendedName>
</protein>
<keyword evidence="14" id="KW-1185">Reference proteome</keyword>
<dbReference type="AlphaFoldDB" id="A0A455BXT5"/>
<dbReference type="InParanoid" id="A0A455BXT5"/>
<accession>A0A455BXT5</accession>
<evidence type="ECO:0000256" key="9">
    <source>
        <dbReference type="ARBA" id="ARBA00044613"/>
    </source>
</evidence>
<proteinExistence type="inferred from homology"/>
<evidence type="ECO:0000256" key="10">
    <source>
        <dbReference type="ARBA" id="ARBA00047905"/>
    </source>
</evidence>
<evidence type="ECO:0000256" key="3">
    <source>
        <dbReference type="ARBA" id="ARBA00009225"/>
    </source>
</evidence>
<dbReference type="PROSITE" id="PS51748">
    <property type="entry name" value="HEXOKINASE_2"/>
    <property type="match status" value="1"/>
</dbReference>
<dbReference type="RefSeq" id="XP_028352598.1">
    <property type="nucleotide sequence ID" value="XM_028496797.2"/>
</dbReference>
<keyword evidence="6 12" id="KW-0418">Kinase</keyword>
<evidence type="ECO:0000259" key="13">
    <source>
        <dbReference type="Pfam" id="PF00349"/>
    </source>
</evidence>
<keyword evidence="5 12" id="KW-0547">Nucleotide-binding</keyword>
<dbReference type="EC" id="2.7.1.-" evidence="12"/>
<evidence type="ECO:0000256" key="2">
    <source>
        <dbReference type="ARBA" id="ARBA00005028"/>
    </source>
</evidence>
<gene>
    <name evidence="15" type="primary">HK2</name>
</gene>
<comment type="similarity">
    <text evidence="3 12">Belongs to the hexokinase family.</text>
</comment>
<evidence type="ECO:0000256" key="1">
    <source>
        <dbReference type="ARBA" id="ARBA00004888"/>
    </source>
</evidence>
<dbReference type="UniPathway" id="UPA00242"/>
<dbReference type="InterPro" id="IPR043129">
    <property type="entry name" value="ATPase_NBD"/>
</dbReference>
<evidence type="ECO:0000256" key="4">
    <source>
        <dbReference type="ARBA" id="ARBA00022679"/>
    </source>
</evidence>
<evidence type="ECO:0000256" key="11">
    <source>
        <dbReference type="ARBA" id="ARBA00048160"/>
    </source>
</evidence>
<evidence type="ECO:0000256" key="8">
    <source>
        <dbReference type="ARBA" id="ARBA00023152"/>
    </source>
</evidence>
<dbReference type="Pfam" id="PF00349">
    <property type="entry name" value="Hexokinase_1"/>
    <property type="match status" value="1"/>
</dbReference>
<comment type="pathway">
    <text evidence="2">Carbohydrate metabolism; hexose metabolism.</text>
</comment>
<sequence>MRLSDETLLEIAKRFRKEMEKGLGVTTHPTASVKMLPTFVRSTPDGTEHGEFLALDLGGTNFRVLWVKVTDNGLQKVEMENQIYAIPEDIMRGSGTQKRFYTEEWEPVEKTLKSSFWASVLPGTTVGSVCFHTGPKSCLVTPISL</sequence>
<dbReference type="PANTHER" id="PTHR19443:SF4">
    <property type="entry name" value="HEXOKINASE-2"/>
    <property type="match status" value="1"/>
</dbReference>
<comment type="catalytic activity">
    <reaction evidence="11">
        <text>D-glucose + ATP = D-glucose 6-phosphate + ADP + H(+)</text>
        <dbReference type="Rhea" id="RHEA:17825"/>
        <dbReference type="ChEBI" id="CHEBI:4167"/>
        <dbReference type="ChEBI" id="CHEBI:15378"/>
        <dbReference type="ChEBI" id="CHEBI:30616"/>
        <dbReference type="ChEBI" id="CHEBI:61548"/>
        <dbReference type="ChEBI" id="CHEBI:456216"/>
        <dbReference type="EC" id="2.7.1.1"/>
    </reaction>
    <physiologicalReaction direction="left-to-right" evidence="11">
        <dbReference type="Rhea" id="RHEA:17826"/>
    </physiologicalReaction>
</comment>
<name>A0A455BXT5_PHYMC</name>
<evidence type="ECO:0000256" key="12">
    <source>
        <dbReference type="RuleBase" id="RU362007"/>
    </source>
</evidence>
<keyword evidence="8 12" id="KW-0324">Glycolysis</keyword>
<comment type="catalytic activity">
    <reaction evidence="10">
        <text>D-fructose + ATP = D-fructose 6-phosphate + ADP + H(+)</text>
        <dbReference type="Rhea" id="RHEA:16125"/>
        <dbReference type="ChEBI" id="CHEBI:15378"/>
        <dbReference type="ChEBI" id="CHEBI:30616"/>
        <dbReference type="ChEBI" id="CHEBI:37721"/>
        <dbReference type="ChEBI" id="CHEBI:61527"/>
        <dbReference type="ChEBI" id="CHEBI:456216"/>
        <dbReference type="EC" id="2.7.1.1"/>
    </reaction>
    <physiologicalReaction direction="left-to-right" evidence="10">
        <dbReference type="Rhea" id="RHEA:16126"/>
    </physiologicalReaction>
</comment>